<dbReference type="RefSeq" id="XP_005643311.1">
    <property type="nucleotide sequence ID" value="XM_005643254.1"/>
</dbReference>
<keyword evidence="2" id="KW-1133">Transmembrane helix</keyword>
<feature type="domain" description="RAP" evidence="3">
    <location>
        <begin position="591"/>
        <end position="649"/>
    </location>
</feature>
<dbReference type="InterPro" id="IPR058917">
    <property type="entry name" value="RESC6_dom"/>
</dbReference>
<dbReference type="GO" id="GO:0005759">
    <property type="term" value="C:mitochondrial matrix"/>
    <property type="evidence" value="ECO:0007669"/>
    <property type="project" value="TreeGrafter"/>
</dbReference>
<dbReference type="PROSITE" id="PS51286">
    <property type="entry name" value="RAP"/>
    <property type="match status" value="1"/>
</dbReference>
<evidence type="ECO:0000256" key="2">
    <source>
        <dbReference type="SAM" id="Phobius"/>
    </source>
</evidence>
<dbReference type="eggNOG" id="ENOG502QUHX">
    <property type="taxonomic scope" value="Eukaryota"/>
</dbReference>
<keyword evidence="2" id="KW-0812">Transmembrane</keyword>
<evidence type="ECO:0000259" key="3">
    <source>
        <dbReference type="PROSITE" id="PS51286"/>
    </source>
</evidence>
<dbReference type="InterPro" id="IPR050870">
    <property type="entry name" value="FAST_kinase"/>
</dbReference>
<dbReference type="PANTHER" id="PTHR21228">
    <property type="entry name" value="FAST LEU-RICH DOMAIN-CONTAINING"/>
    <property type="match status" value="1"/>
</dbReference>
<accession>I0YK48</accession>
<dbReference type="GO" id="GO:0003723">
    <property type="term" value="F:RNA binding"/>
    <property type="evidence" value="ECO:0007669"/>
    <property type="project" value="TreeGrafter"/>
</dbReference>
<keyword evidence="2" id="KW-0472">Membrane</keyword>
<dbReference type="PANTHER" id="PTHR21228:SF40">
    <property type="entry name" value="LD45607P"/>
    <property type="match status" value="1"/>
</dbReference>
<dbReference type="Pfam" id="PF08373">
    <property type="entry name" value="RAP"/>
    <property type="match status" value="1"/>
</dbReference>
<dbReference type="GO" id="GO:0000963">
    <property type="term" value="P:mitochondrial RNA processing"/>
    <property type="evidence" value="ECO:0007669"/>
    <property type="project" value="TreeGrafter"/>
</dbReference>
<name>I0YK48_COCSC</name>
<feature type="region of interest" description="Disordered" evidence="1">
    <location>
        <begin position="741"/>
        <end position="822"/>
    </location>
</feature>
<dbReference type="Proteomes" id="UP000007264">
    <property type="component" value="Unassembled WGS sequence"/>
</dbReference>
<organism evidence="4 5">
    <name type="scientific">Coccomyxa subellipsoidea (strain C-169)</name>
    <name type="common">Green microalga</name>
    <dbReference type="NCBI Taxonomy" id="574566"/>
    <lineage>
        <taxon>Eukaryota</taxon>
        <taxon>Viridiplantae</taxon>
        <taxon>Chlorophyta</taxon>
        <taxon>core chlorophytes</taxon>
        <taxon>Trebouxiophyceae</taxon>
        <taxon>Trebouxiophyceae incertae sedis</taxon>
        <taxon>Coccomyxaceae</taxon>
        <taxon>Coccomyxa</taxon>
        <taxon>Coccomyxa subellipsoidea</taxon>
    </lineage>
</organism>
<feature type="transmembrane region" description="Helical" evidence="2">
    <location>
        <begin position="708"/>
        <end position="733"/>
    </location>
</feature>
<dbReference type="InterPro" id="IPR013584">
    <property type="entry name" value="RAP"/>
</dbReference>
<dbReference type="SMART" id="SM00952">
    <property type="entry name" value="RAP"/>
    <property type="match status" value="1"/>
</dbReference>
<dbReference type="GeneID" id="17036696"/>
<dbReference type="InterPro" id="IPR011632">
    <property type="entry name" value="DUF1601"/>
</dbReference>
<dbReference type="Pfam" id="PF07671">
    <property type="entry name" value="DUF1601"/>
    <property type="match status" value="1"/>
</dbReference>
<comment type="caution">
    <text evidence="4">The sequence shown here is derived from an EMBL/GenBank/DDBJ whole genome shotgun (WGS) entry which is preliminary data.</text>
</comment>
<dbReference type="OrthoDB" id="413408at2759"/>
<gene>
    <name evidence="4" type="ORF">COCSUDRAFT_49195</name>
</gene>
<keyword evidence="5" id="KW-1185">Reference proteome</keyword>
<protein>
    <recommendedName>
        <fullName evidence="3">RAP domain-containing protein</fullName>
    </recommendedName>
</protein>
<reference evidence="4 5" key="1">
    <citation type="journal article" date="2012" name="Genome Biol.">
        <title>The genome of the polar eukaryotic microalga coccomyxa subellipsoidea reveals traits of cold adaptation.</title>
        <authorList>
            <person name="Blanc G."/>
            <person name="Agarkova I."/>
            <person name="Grimwood J."/>
            <person name="Kuo A."/>
            <person name="Brueggeman A."/>
            <person name="Dunigan D."/>
            <person name="Gurnon J."/>
            <person name="Ladunga I."/>
            <person name="Lindquist E."/>
            <person name="Lucas S."/>
            <person name="Pangilinan J."/>
            <person name="Proschold T."/>
            <person name="Salamov A."/>
            <person name="Schmutz J."/>
            <person name="Weeks D."/>
            <person name="Yamada T."/>
            <person name="Claverie J.M."/>
            <person name="Grigoriev I."/>
            <person name="Van Etten J."/>
            <person name="Lomsadze A."/>
            <person name="Borodovsky M."/>
        </authorList>
    </citation>
    <scope>NUCLEOTIDE SEQUENCE [LARGE SCALE GENOMIC DNA]</scope>
    <source>
        <strain evidence="4 5">C-169</strain>
    </source>
</reference>
<feature type="compositionally biased region" description="Low complexity" evidence="1">
    <location>
        <begin position="769"/>
        <end position="789"/>
    </location>
</feature>
<evidence type="ECO:0000313" key="4">
    <source>
        <dbReference type="EMBL" id="EIE18767.1"/>
    </source>
</evidence>
<dbReference type="EMBL" id="AGSI01000022">
    <property type="protein sequence ID" value="EIE18767.1"/>
    <property type="molecule type" value="Genomic_DNA"/>
</dbReference>
<dbReference type="Pfam" id="PF26188">
    <property type="entry name" value="RESC6"/>
    <property type="match status" value="1"/>
</dbReference>
<evidence type="ECO:0000313" key="5">
    <source>
        <dbReference type="Proteomes" id="UP000007264"/>
    </source>
</evidence>
<dbReference type="GO" id="GO:0035770">
    <property type="term" value="C:ribonucleoprotein granule"/>
    <property type="evidence" value="ECO:0007669"/>
    <property type="project" value="TreeGrafter"/>
</dbReference>
<evidence type="ECO:0000256" key="1">
    <source>
        <dbReference type="SAM" id="MobiDB-lite"/>
    </source>
</evidence>
<proteinExistence type="predicted"/>
<dbReference type="AlphaFoldDB" id="I0YK48"/>
<dbReference type="GO" id="GO:0044528">
    <property type="term" value="P:regulation of mitochondrial mRNA stability"/>
    <property type="evidence" value="ECO:0007669"/>
    <property type="project" value="InterPro"/>
</dbReference>
<sequence>MSVDLGLAAFPLDTFTTNIMARELGGWDYNDLWATNLQLSAPMPYSAPLPFNTEALSLPYSASASSSTSTGTAADILPLLKSVRGMSLLDGATPPLGMRGHYIDTKPGHRRMTAVGSNQNKAITKRLASAGHYQQILDEVAEWVKVFDEVNVATALHRLAKLQPPGTAGPQSPVLRSASFQLLVEASQRLVPRFEAQAVSNTLWAFATLGYHPSGDLLDRLGHHAAGIVRTFRPQATSNALWAYAKLAYVPCEPFLAAAALQLLTDLPRCVPQDISNATWAFATLRHHPGNTLMDAAAATAARTMPHFKPQEIANTLWAFATLGHDPGAILLDAAAGQMVDNIAHFRPQAISNSLWSYSKLAYNPGHRVLDVAARRAAGMLHQYTSQEIANTLWAFATLEHNPGSGMLDAAAVQIARRIEQFSPQDTTNSVWCFARLFHYPGAELLQAISLYCLRHWHRFKAQELANMIWSLALLRACSHDTWVALLEKLNTVAEATFDDADLHQLYQAYVLLDPPGLRLPSSSLSEKFPEGLARRAERVWRAGVHPLARTSKLQEDVSAVLWSLGVAHKTNEVTADGLFCVDIALEGGKVVIEVDGPTHFSVNSRRPLGRTVARKLMVEARGHVVRSIPYYEWCALDSLEQQQAYVWRLLASAVSHPAQLDIPLQVGAGAFDFSASPVALAPEPPEQSLFGLPGLSIFGTHYRSKHLAVLLAATLFLGLKGFLIGNAVWVAYKLYQSQGDGHPPAAAGGQQGGSFQLPAFLQQGGSGQAAPPAGRPAAQSGSSRAQPGTRPNFGQLRGEGQQDGMGMVWGQRASSAVGGHVTAAAHRDNWIGKGPGHKLGSSDS</sequence>
<dbReference type="KEGG" id="csl:COCSUDRAFT_49195"/>